<evidence type="ECO:0000256" key="1">
    <source>
        <dbReference type="SAM" id="MobiDB-lite"/>
    </source>
</evidence>
<dbReference type="EMBL" id="BSUK01000001">
    <property type="protein sequence ID" value="GMA24626.1"/>
    <property type="molecule type" value="Genomic_DNA"/>
</dbReference>
<gene>
    <name evidence="4" type="ORF">GCM10025864_23850</name>
</gene>
<sequence>MRTRRTNRGAVVVAATALAAAASAVALALATSANATPQGALAHVGHAGHVMAQADTSAQNAALVVAADAQATDIAQGKTASASSAEGDDYVASKAVDGDGSTRWASQQSDDQWIKVDLGSTATIDHLVIDWEAAYGKAFTVQTSDDGSAWTTVATVTNGSGGNQTVAAPGSGRYVRLAFTQRGTGYGYSIFSLHVFGTGGTDPAPYNPRPLPEAPPAPTRR</sequence>
<evidence type="ECO:0000256" key="2">
    <source>
        <dbReference type="SAM" id="SignalP"/>
    </source>
</evidence>
<evidence type="ECO:0000259" key="3">
    <source>
        <dbReference type="PROSITE" id="PS50022"/>
    </source>
</evidence>
<feature type="domain" description="F5/8 type C" evidence="3">
    <location>
        <begin position="58"/>
        <end position="198"/>
    </location>
</feature>
<keyword evidence="5" id="KW-1185">Reference proteome</keyword>
<name>A0ABQ6I1I7_9MICO</name>
<evidence type="ECO:0000313" key="4">
    <source>
        <dbReference type="EMBL" id="GMA24626.1"/>
    </source>
</evidence>
<organism evidence="4 5">
    <name type="scientific">Luteimicrobium album</name>
    <dbReference type="NCBI Taxonomy" id="1054550"/>
    <lineage>
        <taxon>Bacteria</taxon>
        <taxon>Bacillati</taxon>
        <taxon>Actinomycetota</taxon>
        <taxon>Actinomycetes</taxon>
        <taxon>Micrococcales</taxon>
        <taxon>Luteimicrobium</taxon>
    </lineage>
</organism>
<dbReference type="InterPro" id="IPR000421">
    <property type="entry name" value="FA58C"/>
</dbReference>
<feature type="region of interest" description="Disordered" evidence="1">
    <location>
        <begin position="201"/>
        <end position="221"/>
    </location>
</feature>
<proteinExistence type="predicted"/>
<feature type="signal peptide" evidence="2">
    <location>
        <begin position="1"/>
        <end position="35"/>
    </location>
</feature>
<feature type="chain" id="PRO_5046652291" description="F5/8 type C domain-containing protein" evidence="2">
    <location>
        <begin position="36"/>
        <end position="221"/>
    </location>
</feature>
<dbReference type="RefSeq" id="WP_284293386.1">
    <property type="nucleotide sequence ID" value="NZ_BSUK01000001.1"/>
</dbReference>
<comment type="caution">
    <text evidence="4">The sequence shown here is derived from an EMBL/GenBank/DDBJ whole genome shotgun (WGS) entry which is preliminary data.</text>
</comment>
<evidence type="ECO:0000313" key="5">
    <source>
        <dbReference type="Proteomes" id="UP001157091"/>
    </source>
</evidence>
<reference evidence="5" key="1">
    <citation type="journal article" date="2019" name="Int. J. Syst. Evol. Microbiol.">
        <title>The Global Catalogue of Microorganisms (GCM) 10K type strain sequencing project: providing services to taxonomists for standard genome sequencing and annotation.</title>
        <authorList>
            <consortium name="The Broad Institute Genomics Platform"/>
            <consortium name="The Broad Institute Genome Sequencing Center for Infectious Disease"/>
            <person name="Wu L."/>
            <person name="Ma J."/>
        </authorList>
    </citation>
    <scope>NUCLEOTIDE SEQUENCE [LARGE SCALE GENOMIC DNA]</scope>
    <source>
        <strain evidence="5">NBRC 106348</strain>
    </source>
</reference>
<dbReference type="Proteomes" id="UP001157091">
    <property type="component" value="Unassembled WGS sequence"/>
</dbReference>
<protein>
    <recommendedName>
        <fullName evidence="3">F5/8 type C domain-containing protein</fullName>
    </recommendedName>
</protein>
<dbReference type="PROSITE" id="PS50022">
    <property type="entry name" value="FA58C_3"/>
    <property type="match status" value="1"/>
</dbReference>
<dbReference type="SUPFAM" id="SSF49785">
    <property type="entry name" value="Galactose-binding domain-like"/>
    <property type="match status" value="1"/>
</dbReference>
<keyword evidence="2" id="KW-0732">Signal</keyword>
<dbReference type="Pfam" id="PF00754">
    <property type="entry name" value="F5_F8_type_C"/>
    <property type="match status" value="1"/>
</dbReference>
<dbReference type="Gene3D" id="2.60.120.260">
    <property type="entry name" value="Galactose-binding domain-like"/>
    <property type="match status" value="1"/>
</dbReference>
<dbReference type="InterPro" id="IPR008979">
    <property type="entry name" value="Galactose-bd-like_sf"/>
</dbReference>
<feature type="compositionally biased region" description="Pro residues" evidence="1">
    <location>
        <begin position="205"/>
        <end position="221"/>
    </location>
</feature>
<accession>A0ABQ6I1I7</accession>